<evidence type="ECO:0000313" key="5">
    <source>
        <dbReference type="EMBL" id="APZ91730.1"/>
    </source>
</evidence>
<dbReference type="STRING" id="1891926.Fuma_01321"/>
<accession>A0A1P8WCE3</accession>
<evidence type="ECO:0000256" key="3">
    <source>
        <dbReference type="ARBA" id="ARBA00022723"/>
    </source>
</evidence>
<name>A0A1P8WCE3_9PLAN</name>
<dbReference type="OrthoDB" id="288014at2"/>
<dbReference type="PANTHER" id="PTHR34535">
    <property type="entry name" value="HYDROGENASE MATURATION FACTOR HYPA"/>
    <property type="match status" value="1"/>
</dbReference>
<evidence type="ECO:0000256" key="1">
    <source>
        <dbReference type="ARBA" id="ARBA00010748"/>
    </source>
</evidence>
<evidence type="ECO:0000313" key="6">
    <source>
        <dbReference type="Proteomes" id="UP000187735"/>
    </source>
</evidence>
<dbReference type="GO" id="GO:0051604">
    <property type="term" value="P:protein maturation"/>
    <property type="evidence" value="ECO:0007669"/>
    <property type="project" value="InterPro"/>
</dbReference>
<dbReference type="Pfam" id="PF01155">
    <property type="entry name" value="HypA"/>
    <property type="match status" value="1"/>
</dbReference>
<keyword evidence="4" id="KW-0862">Zinc</keyword>
<dbReference type="PIRSF" id="PIRSF004761">
    <property type="entry name" value="Hydrgn_mat_HypA"/>
    <property type="match status" value="1"/>
</dbReference>
<gene>
    <name evidence="5" type="ORF">Fuma_01321</name>
</gene>
<dbReference type="PROSITE" id="PS01249">
    <property type="entry name" value="HYPA"/>
    <property type="match status" value="1"/>
</dbReference>
<keyword evidence="3" id="KW-0479">Metal-binding</keyword>
<organism evidence="5 6">
    <name type="scientific">Fuerstiella marisgermanici</name>
    <dbReference type="NCBI Taxonomy" id="1891926"/>
    <lineage>
        <taxon>Bacteria</taxon>
        <taxon>Pseudomonadati</taxon>
        <taxon>Planctomycetota</taxon>
        <taxon>Planctomycetia</taxon>
        <taxon>Planctomycetales</taxon>
        <taxon>Planctomycetaceae</taxon>
        <taxon>Fuerstiella</taxon>
    </lineage>
</organism>
<dbReference type="Proteomes" id="UP000187735">
    <property type="component" value="Chromosome"/>
</dbReference>
<dbReference type="RefSeq" id="WP_077023448.1">
    <property type="nucleotide sequence ID" value="NZ_CP017641.1"/>
</dbReference>
<dbReference type="KEGG" id="fmr:Fuma_01321"/>
<evidence type="ECO:0000256" key="4">
    <source>
        <dbReference type="ARBA" id="ARBA00022833"/>
    </source>
</evidence>
<sequence length="123" mass="13398">MHEKSLVQSLLKQVEAIMREHHAVSVQAVTVEIGPLSGVESLLVEDAFSELLLNSQIGRPSLNIQAVDLTIRCRDCEQASSSPGLTLKCQLCGSNKVQITHGDEFRLMDVSLQIPAESENSVT</sequence>
<dbReference type="InterPro" id="IPR000688">
    <property type="entry name" value="HypA/HybF"/>
</dbReference>
<reference evidence="5 6" key="1">
    <citation type="journal article" date="2016" name="Front. Microbiol.">
        <title>Fuerstia marisgermanicae gen. nov., sp. nov., an Unusual Member of the Phylum Planctomycetes from the German Wadden Sea.</title>
        <authorList>
            <person name="Kohn T."/>
            <person name="Heuer A."/>
            <person name="Jogler M."/>
            <person name="Vollmers J."/>
            <person name="Boedeker C."/>
            <person name="Bunk B."/>
            <person name="Rast P."/>
            <person name="Borchert D."/>
            <person name="Glockner I."/>
            <person name="Freese H.M."/>
            <person name="Klenk H.P."/>
            <person name="Overmann J."/>
            <person name="Kaster A.K."/>
            <person name="Rohde M."/>
            <person name="Wiegand S."/>
            <person name="Jogler C."/>
        </authorList>
    </citation>
    <scope>NUCLEOTIDE SEQUENCE [LARGE SCALE GENOMIC DNA]</scope>
    <source>
        <strain evidence="5 6">NH11</strain>
    </source>
</reference>
<keyword evidence="2" id="KW-0533">Nickel</keyword>
<dbReference type="PANTHER" id="PTHR34535:SF3">
    <property type="entry name" value="HYDROGENASE MATURATION FACTOR HYPA"/>
    <property type="match status" value="1"/>
</dbReference>
<evidence type="ECO:0000256" key="2">
    <source>
        <dbReference type="ARBA" id="ARBA00022596"/>
    </source>
</evidence>
<keyword evidence="6" id="KW-1185">Reference proteome</keyword>
<dbReference type="EMBL" id="CP017641">
    <property type="protein sequence ID" value="APZ91730.1"/>
    <property type="molecule type" value="Genomic_DNA"/>
</dbReference>
<protein>
    <submittedName>
        <fullName evidence="5">Hydrogenase nickel incorporation protein</fullName>
    </submittedName>
</protein>
<dbReference type="GO" id="GO:0016151">
    <property type="term" value="F:nickel cation binding"/>
    <property type="evidence" value="ECO:0007669"/>
    <property type="project" value="InterPro"/>
</dbReference>
<comment type="similarity">
    <text evidence="1">Belongs to the HypA/HybF family.</text>
</comment>
<dbReference type="GO" id="GO:0008270">
    <property type="term" value="F:zinc ion binding"/>
    <property type="evidence" value="ECO:0007669"/>
    <property type="project" value="TreeGrafter"/>
</dbReference>
<dbReference type="AlphaFoldDB" id="A0A1P8WCE3"/>
<dbReference type="Gene3D" id="3.30.2320.80">
    <property type="match status" value="1"/>
</dbReference>
<dbReference type="InterPro" id="IPR020538">
    <property type="entry name" value="Hydgase_Ni_incorp_HypA/HybF_CS"/>
</dbReference>
<proteinExistence type="inferred from homology"/>